<reference evidence="2" key="1">
    <citation type="journal article" date="2022" name="bioRxiv">
        <title>Sequencing and chromosome-scale assembly of the giantPleurodeles waltlgenome.</title>
        <authorList>
            <person name="Brown T."/>
            <person name="Elewa A."/>
            <person name="Iarovenko S."/>
            <person name="Subramanian E."/>
            <person name="Araus A.J."/>
            <person name="Petzold A."/>
            <person name="Susuki M."/>
            <person name="Suzuki K.-i.T."/>
            <person name="Hayashi T."/>
            <person name="Toyoda A."/>
            <person name="Oliveira C."/>
            <person name="Osipova E."/>
            <person name="Leigh N.D."/>
            <person name="Simon A."/>
            <person name="Yun M.H."/>
        </authorList>
    </citation>
    <scope>NUCLEOTIDE SEQUENCE</scope>
    <source>
        <strain evidence="2">20211129_DDA</strain>
        <tissue evidence="2">Liver</tissue>
    </source>
</reference>
<keyword evidence="3" id="KW-1185">Reference proteome</keyword>
<evidence type="ECO:0000313" key="3">
    <source>
        <dbReference type="Proteomes" id="UP001066276"/>
    </source>
</evidence>
<protein>
    <submittedName>
        <fullName evidence="2">Uncharacterized protein</fullName>
    </submittedName>
</protein>
<organism evidence="2 3">
    <name type="scientific">Pleurodeles waltl</name>
    <name type="common">Iberian ribbed newt</name>
    <dbReference type="NCBI Taxonomy" id="8319"/>
    <lineage>
        <taxon>Eukaryota</taxon>
        <taxon>Metazoa</taxon>
        <taxon>Chordata</taxon>
        <taxon>Craniata</taxon>
        <taxon>Vertebrata</taxon>
        <taxon>Euteleostomi</taxon>
        <taxon>Amphibia</taxon>
        <taxon>Batrachia</taxon>
        <taxon>Caudata</taxon>
        <taxon>Salamandroidea</taxon>
        <taxon>Salamandridae</taxon>
        <taxon>Pleurodelinae</taxon>
        <taxon>Pleurodeles</taxon>
    </lineage>
</organism>
<gene>
    <name evidence="2" type="ORF">NDU88_001212</name>
</gene>
<name>A0AAV7MJ35_PLEWA</name>
<feature type="compositionally biased region" description="Basic and acidic residues" evidence="1">
    <location>
        <begin position="81"/>
        <end position="102"/>
    </location>
</feature>
<evidence type="ECO:0000256" key="1">
    <source>
        <dbReference type="SAM" id="MobiDB-lite"/>
    </source>
</evidence>
<comment type="caution">
    <text evidence="2">The sequence shown here is derived from an EMBL/GenBank/DDBJ whole genome shotgun (WGS) entry which is preliminary data.</text>
</comment>
<feature type="compositionally biased region" description="Basic residues" evidence="1">
    <location>
        <begin position="1"/>
        <end position="24"/>
    </location>
</feature>
<dbReference type="EMBL" id="JANPWB010000013">
    <property type="protein sequence ID" value="KAJ1103791.1"/>
    <property type="molecule type" value="Genomic_DNA"/>
</dbReference>
<evidence type="ECO:0000313" key="2">
    <source>
        <dbReference type="EMBL" id="KAJ1103791.1"/>
    </source>
</evidence>
<sequence length="120" mass="13872">MMPATRRRGRSLKNPRDNRRKKKDGWRETCWRRLGEPINEDERNEKGRNNEEDEGGQSKTTSEEEMANGGEKQGTLPWTWHPEELEGHHEKEPATFQEERGPPDTSHGLGGRKGVLVKEN</sequence>
<feature type="region of interest" description="Disordered" evidence="1">
    <location>
        <begin position="1"/>
        <end position="120"/>
    </location>
</feature>
<accession>A0AAV7MJ35</accession>
<feature type="compositionally biased region" description="Basic and acidic residues" evidence="1">
    <location>
        <begin position="25"/>
        <end position="50"/>
    </location>
</feature>
<proteinExistence type="predicted"/>
<dbReference type="Proteomes" id="UP001066276">
    <property type="component" value="Chromosome 9"/>
</dbReference>
<dbReference type="AlphaFoldDB" id="A0AAV7MJ35"/>